<dbReference type="EMBL" id="LLXH01002291">
    <property type="protein sequence ID" value="PKC56077.1"/>
    <property type="molecule type" value="Genomic_DNA"/>
</dbReference>
<evidence type="ECO:0000313" key="2">
    <source>
        <dbReference type="EMBL" id="PKC56077.1"/>
    </source>
</evidence>
<dbReference type="InterPro" id="IPR058524">
    <property type="entry name" value="DUF8211"/>
</dbReference>
<reference evidence="2 3" key="2">
    <citation type="submission" date="2017-10" db="EMBL/GenBank/DDBJ databases">
        <title>Genome analyses suggest a sexual origin of heterokaryosis in a supposedly ancient asexual fungus.</title>
        <authorList>
            <person name="Corradi N."/>
            <person name="Sedzielewska K."/>
            <person name="Noel J."/>
            <person name="Charron P."/>
            <person name="Farinelli L."/>
            <person name="Marton T."/>
            <person name="Kruger M."/>
            <person name="Pelin A."/>
            <person name="Brachmann A."/>
            <person name="Corradi N."/>
        </authorList>
    </citation>
    <scope>NUCLEOTIDE SEQUENCE [LARGE SCALE GENOMIC DNA]</scope>
    <source>
        <strain evidence="2 3">A1</strain>
    </source>
</reference>
<evidence type="ECO:0000259" key="1">
    <source>
        <dbReference type="Pfam" id="PF26638"/>
    </source>
</evidence>
<dbReference type="VEuPathDB" id="FungiDB:FUN_009288"/>
<dbReference type="Pfam" id="PF26638">
    <property type="entry name" value="DUF8211"/>
    <property type="match status" value="1"/>
</dbReference>
<organism evidence="2 3">
    <name type="scientific">Rhizophagus irregularis</name>
    <dbReference type="NCBI Taxonomy" id="588596"/>
    <lineage>
        <taxon>Eukaryota</taxon>
        <taxon>Fungi</taxon>
        <taxon>Fungi incertae sedis</taxon>
        <taxon>Mucoromycota</taxon>
        <taxon>Glomeromycotina</taxon>
        <taxon>Glomeromycetes</taxon>
        <taxon>Glomerales</taxon>
        <taxon>Glomeraceae</taxon>
        <taxon>Rhizophagus</taxon>
    </lineage>
</organism>
<dbReference type="VEuPathDB" id="FungiDB:RhiirA1_474547"/>
<feature type="domain" description="DUF8211" evidence="1">
    <location>
        <begin position="5"/>
        <end position="55"/>
    </location>
</feature>
<protein>
    <recommendedName>
        <fullName evidence="1">DUF8211 domain-containing protein</fullName>
    </recommendedName>
</protein>
<accession>A0A2N0QYF0</accession>
<sequence>MRLPPGRPAQNSDYLAIARKYRFIFLKNQYVKNSIRHLSYKKVFTEPNPEDYPFLVPFYATNPPNQIAPYNPIPNMFIPEKYRDIIPKDPFTLTISSLFQDRVNDREVEEGFKQAAEEKAARWAQEKIIHQELLEKKKEKEI</sequence>
<dbReference type="AlphaFoldDB" id="A0A2N0QYF0"/>
<reference evidence="2 3" key="1">
    <citation type="submission" date="2017-10" db="EMBL/GenBank/DDBJ databases">
        <title>Extensive intraspecific genome diversity in a model arbuscular mycorrhizal fungus.</title>
        <authorList>
            <person name="Chen E.C.H."/>
            <person name="Morin E."/>
            <person name="Baudet D."/>
            <person name="Noel J."/>
            <person name="Ndikumana S."/>
            <person name="Charron P."/>
            <person name="St-Onge C."/>
            <person name="Giorgi J."/>
            <person name="Grigoriev I.V."/>
            <person name="Roux C."/>
            <person name="Martin F.M."/>
            <person name="Corradi N."/>
        </authorList>
    </citation>
    <scope>NUCLEOTIDE SEQUENCE [LARGE SCALE GENOMIC DNA]</scope>
    <source>
        <strain evidence="2 3">A1</strain>
    </source>
</reference>
<evidence type="ECO:0000313" key="3">
    <source>
        <dbReference type="Proteomes" id="UP000232688"/>
    </source>
</evidence>
<comment type="caution">
    <text evidence="2">The sequence shown here is derived from an EMBL/GenBank/DDBJ whole genome shotgun (WGS) entry which is preliminary data.</text>
</comment>
<gene>
    <name evidence="2" type="ORF">RhiirA1_474547</name>
</gene>
<proteinExistence type="predicted"/>
<dbReference type="Proteomes" id="UP000232688">
    <property type="component" value="Unassembled WGS sequence"/>
</dbReference>
<name>A0A2N0QYF0_9GLOM</name>